<evidence type="ECO:0000259" key="3">
    <source>
        <dbReference type="PROSITE" id="PS50943"/>
    </source>
</evidence>
<sequence>MSSEHLEAPAQRSGEPRADADAATRAALGRRLRELRLERGLTLRQAATRAGLSHTFIRMIEHGEREIAISRLIRLADGYGVMMSDLLSEPRVPASEPEFVGRDEGRALPTAAPGISIEYLSSASWPMQPFIVRLEPHSALEQLVHPGIEFLHCVAGRPTLVVDGVAHAMRAGDTLFIPERTTHSYLNRSSRPARIVGAVHRSGLGDAAIGIEGEPG</sequence>
<protein>
    <submittedName>
        <fullName evidence="4">Transcriptional regulator with XRE-family HTH domain</fullName>
    </submittedName>
</protein>
<dbReference type="PANTHER" id="PTHR46797">
    <property type="entry name" value="HTH-TYPE TRANSCRIPTIONAL REGULATOR"/>
    <property type="match status" value="1"/>
</dbReference>
<dbReference type="GO" id="GO:0005829">
    <property type="term" value="C:cytosol"/>
    <property type="evidence" value="ECO:0007669"/>
    <property type="project" value="TreeGrafter"/>
</dbReference>
<dbReference type="InterPro" id="IPR010982">
    <property type="entry name" value="Lambda_DNA-bd_dom_sf"/>
</dbReference>
<dbReference type="GO" id="GO:0003677">
    <property type="term" value="F:DNA binding"/>
    <property type="evidence" value="ECO:0007669"/>
    <property type="project" value="UniProtKB-KW"/>
</dbReference>
<keyword evidence="5" id="KW-1185">Reference proteome</keyword>
<reference evidence="4 5" key="1">
    <citation type="submission" date="2020-08" db="EMBL/GenBank/DDBJ databases">
        <title>Genomic Encyclopedia of Archaeal and Bacterial Type Strains, Phase II (KMG-II): from individual species to whole genera.</title>
        <authorList>
            <person name="Goeker M."/>
        </authorList>
    </citation>
    <scope>NUCLEOTIDE SEQUENCE [LARGE SCALE GENOMIC DNA]</scope>
    <source>
        <strain evidence="4 5">DSM 23288</strain>
    </source>
</reference>
<comment type="caution">
    <text evidence="4">The sequence shown here is derived from an EMBL/GenBank/DDBJ whole genome shotgun (WGS) entry which is preliminary data.</text>
</comment>
<evidence type="ECO:0000313" key="5">
    <source>
        <dbReference type="Proteomes" id="UP000585272"/>
    </source>
</evidence>
<keyword evidence="1" id="KW-0238">DNA-binding</keyword>
<dbReference type="EMBL" id="JACHNU010000003">
    <property type="protein sequence ID" value="MBB4663042.1"/>
    <property type="molecule type" value="Genomic_DNA"/>
</dbReference>
<dbReference type="InterPro" id="IPR014710">
    <property type="entry name" value="RmlC-like_jellyroll"/>
</dbReference>
<dbReference type="SUPFAM" id="SSF47413">
    <property type="entry name" value="lambda repressor-like DNA-binding domains"/>
    <property type="match status" value="1"/>
</dbReference>
<dbReference type="CDD" id="cd00093">
    <property type="entry name" value="HTH_XRE"/>
    <property type="match status" value="1"/>
</dbReference>
<dbReference type="Gene3D" id="2.60.120.10">
    <property type="entry name" value="Jelly Rolls"/>
    <property type="match status" value="1"/>
</dbReference>
<evidence type="ECO:0000256" key="2">
    <source>
        <dbReference type="SAM" id="MobiDB-lite"/>
    </source>
</evidence>
<dbReference type="Pfam" id="PF07883">
    <property type="entry name" value="Cupin_2"/>
    <property type="match status" value="1"/>
</dbReference>
<dbReference type="GO" id="GO:0003700">
    <property type="term" value="F:DNA-binding transcription factor activity"/>
    <property type="evidence" value="ECO:0007669"/>
    <property type="project" value="TreeGrafter"/>
</dbReference>
<dbReference type="CDD" id="cd02209">
    <property type="entry name" value="cupin_XRE_C"/>
    <property type="match status" value="1"/>
</dbReference>
<dbReference type="PROSITE" id="PS50943">
    <property type="entry name" value="HTH_CROC1"/>
    <property type="match status" value="1"/>
</dbReference>
<dbReference type="AlphaFoldDB" id="A0A840IE33"/>
<evidence type="ECO:0000313" key="4">
    <source>
        <dbReference type="EMBL" id="MBB4663042.1"/>
    </source>
</evidence>
<organism evidence="4 5">
    <name type="scientific">Conexibacter arvalis</name>
    <dbReference type="NCBI Taxonomy" id="912552"/>
    <lineage>
        <taxon>Bacteria</taxon>
        <taxon>Bacillati</taxon>
        <taxon>Actinomycetota</taxon>
        <taxon>Thermoleophilia</taxon>
        <taxon>Solirubrobacterales</taxon>
        <taxon>Conexibacteraceae</taxon>
        <taxon>Conexibacter</taxon>
    </lineage>
</organism>
<dbReference type="RefSeq" id="WP_183342735.1">
    <property type="nucleotide sequence ID" value="NZ_JACHNU010000003.1"/>
</dbReference>
<accession>A0A840IE33</accession>
<dbReference type="InterPro" id="IPR011051">
    <property type="entry name" value="RmlC_Cupin_sf"/>
</dbReference>
<proteinExistence type="predicted"/>
<dbReference type="PANTHER" id="PTHR46797:SF1">
    <property type="entry name" value="METHYLPHOSPHONATE SYNTHASE"/>
    <property type="match status" value="1"/>
</dbReference>
<dbReference type="Pfam" id="PF13560">
    <property type="entry name" value="HTH_31"/>
    <property type="match status" value="1"/>
</dbReference>
<dbReference type="InterPro" id="IPR050807">
    <property type="entry name" value="TransReg_Diox_bact_type"/>
</dbReference>
<dbReference type="InterPro" id="IPR013096">
    <property type="entry name" value="Cupin_2"/>
</dbReference>
<dbReference type="SUPFAM" id="SSF51182">
    <property type="entry name" value="RmlC-like cupins"/>
    <property type="match status" value="1"/>
</dbReference>
<dbReference type="Proteomes" id="UP000585272">
    <property type="component" value="Unassembled WGS sequence"/>
</dbReference>
<feature type="domain" description="HTH cro/C1-type" evidence="3">
    <location>
        <begin position="32"/>
        <end position="86"/>
    </location>
</feature>
<dbReference type="Gene3D" id="1.10.260.40">
    <property type="entry name" value="lambda repressor-like DNA-binding domains"/>
    <property type="match status" value="1"/>
</dbReference>
<name>A0A840IE33_9ACTN</name>
<dbReference type="InterPro" id="IPR001387">
    <property type="entry name" value="Cro/C1-type_HTH"/>
</dbReference>
<evidence type="ECO:0000256" key="1">
    <source>
        <dbReference type="ARBA" id="ARBA00023125"/>
    </source>
</evidence>
<gene>
    <name evidence="4" type="ORF">BDZ31_002631</name>
</gene>
<dbReference type="SMART" id="SM00530">
    <property type="entry name" value="HTH_XRE"/>
    <property type="match status" value="1"/>
</dbReference>
<feature type="region of interest" description="Disordered" evidence="2">
    <location>
        <begin position="1"/>
        <end position="23"/>
    </location>
</feature>